<dbReference type="PROSITE" id="PS01209">
    <property type="entry name" value="LDLRA_1"/>
    <property type="match status" value="4"/>
</dbReference>
<keyword evidence="8" id="KW-1185">Reference proteome</keyword>
<dbReference type="PROSITE" id="PS50068">
    <property type="entry name" value="LDLRA_2"/>
    <property type="match status" value="4"/>
</dbReference>
<dbReference type="PRINTS" id="PR00020">
    <property type="entry name" value="MAMDOMAIN"/>
</dbReference>
<dbReference type="SMART" id="SM00192">
    <property type="entry name" value="LDLa"/>
    <property type="match status" value="5"/>
</dbReference>
<dbReference type="CDD" id="cd06263">
    <property type="entry name" value="MAM"/>
    <property type="match status" value="3"/>
</dbReference>
<feature type="disulfide bond" evidence="3">
    <location>
        <begin position="662"/>
        <end position="674"/>
    </location>
</feature>
<keyword evidence="1 2" id="KW-1015">Disulfide bond</keyword>
<dbReference type="InterPro" id="IPR023415">
    <property type="entry name" value="LDLR_class-A_CS"/>
</dbReference>
<evidence type="ECO:0000313" key="9">
    <source>
        <dbReference type="RefSeq" id="XP_014681009.1"/>
    </source>
</evidence>
<dbReference type="SUPFAM" id="SSF57424">
    <property type="entry name" value="LDL receptor-like module"/>
    <property type="match status" value="4"/>
</dbReference>
<feature type="domain" description="EGF-like" evidence="6">
    <location>
        <begin position="740"/>
        <end position="774"/>
    </location>
</feature>
<dbReference type="RefSeq" id="XP_014681009.1">
    <property type="nucleotide sequence ID" value="XM_014825523.1"/>
</dbReference>
<keyword evidence="5" id="KW-1133">Transmembrane helix</keyword>
<feature type="disulfide bond" evidence="3">
    <location>
        <begin position="669"/>
        <end position="687"/>
    </location>
</feature>
<dbReference type="Pfam" id="PF00629">
    <property type="entry name" value="MAM"/>
    <property type="match status" value="3"/>
</dbReference>
<dbReference type="SMART" id="SM00137">
    <property type="entry name" value="MAM"/>
    <property type="match status" value="3"/>
</dbReference>
<comment type="caution">
    <text evidence="2">Lacks conserved residue(s) required for the propagation of feature annotation.</text>
</comment>
<dbReference type="PANTHER" id="PTHR23282:SF144">
    <property type="match status" value="1"/>
</dbReference>
<dbReference type="InterPro" id="IPR013320">
    <property type="entry name" value="ConA-like_dom_sf"/>
</dbReference>
<feature type="domain" description="MAM" evidence="7">
    <location>
        <begin position="218"/>
        <end position="378"/>
    </location>
</feature>
<evidence type="ECO:0000256" key="3">
    <source>
        <dbReference type="PROSITE-ProRule" id="PRU00124"/>
    </source>
</evidence>
<evidence type="ECO:0000256" key="5">
    <source>
        <dbReference type="SAM" id="Phobius"/>
    </source>
</evidence>
<dbReference type="Proteomes" id="UP000695022">
    <property type="component" value="Unplaced"/>
</dbReference>
<keyword evidence="2" id="KW-0245">EGF-like domain</keyword>
<dbReference type="PROSITE" id="PS50026">
    <property type="entry name" value="EGF_3"/>
    <property type="match status" value="1"/>
</dbReference>
<feature type="disulfide bond" evidence="3">
    <location>
        <begin position="182"/>
        <end position="194"/>
    </location>
</feature>
<feature type="domain" description="MAM" evidence="7">
    <location>
        <begin position="6"/>
        <end position="163"/>
    </location>
</feature>
<dbReference type="SUPFAM" id="SSF49899">
    <property type="entry name" value="Concanavalin A-like lectins/glucanases"/>
    <property type="match status" value="3"/>
</dbReference>
<accession>A0ABM1F988</accession>
<feature type="disulfide bond" evidence="3">
    <location>
        <begin position="201"/>
        <end position="216"/>
    </location>
</feature>
<feature type="domain" description="MAM" evidence="7">
    <location>
        <begin position="425"/>
        <end position="587"/>
    </location>
</feature>
<keyword evidence="5" id="KW-0472">Membrane</keyword>
<evidence type="ECO:0000256" key="1">
    <source>
        <dbReference type="ARBA" id="ARBA00023157"/>
    </source>
</evidence>
<proteinExistence type="predicted"/>
<organism evidence="8 9">
    <name type="scientific">Priapulus caudatus</name>
    <name type="common">Priapulid worm</name>
    <dbReference type="NCBI Taxonomy" id="37621"/>
    <lineage>
        <taxon>Eukaryota</taxon>
        <taxon>Metazoa</taxon>
        <taxon>Ecdysozoa</taxon>
        <taxon>Scalidophora</taxon>
        <taxon>Priapulida</taxon>
        <taxon>Priapulimorpha</taxon>
        <taxon>Priapulimorphida</taxon>
        <taxon>Priapulidae</taxon>
        <taxon>Priapulus</taxon>
    </lineage>
</organism>
<dbReference type="InterPro" id="IPR000742">
    <property type="entry name" value="EGF"/>
</dbReference>
<feature type="disulfide bond" evidence="2">
    <location>
        <begin position="764"/>
        <end position="773"/>
    </location>
</feature>
<evidence type="ECO:0000259" key="7">
    <source>
        <dbReference type="PROSITE" id="PS50060"/>
    </source>
</evidence>
<dbReference type="Gene3D" id="2.60.120.200">
    <property type="match status" value="3"/>
</dbReference>
<dbReference type="Gene3D" id="4.10.400.10">
    <property type="entry name" value="Low-density Lipoprotein Receptor"/>
    <property type="match status" value="4"/>
</dbReference>
<dbReference type="InterPro" id="IPR036055">
    <property type="entry name" value="LDL_receptor-like_sf"/>
</dbReference>
<evidence type="ECO:0000256" key="4">
    <source>
        <dbReference type="SAM" id="MobiDB-lite"/>
    </source>
</evidence>
<evidence type="ECO:0000259" key="6">
    <source>
        <dbReference type="PROSITE" id="PS50026"/>
    </source>
</evidence>
<feature type="region of interest" description="Disordered" evidence="4">
    <location>
        <begin position="875"/>
        <end position="902"/>
    </location>
</feature>
<evidence type="ECO:0000313" key="8">
    <source>
        <dbReference type="Proteomes" id="UP000695022"/>
    </source>
</evidence>
<dbReference type="Pfam" id="PF00057">
    <property type="entry name" value="Ldl_recept_a"/>
    <property type="match status" value="4"/>
</dbReference>
<dbReference type="PANTHER" id="PTHR23282">
    <property type="entry name" value="APICAL ENDOSOMAL GLYCOPROTEIN PRECURSOR"/>
    <property type="match status" value="1"/>
</dbReference>
<dbReference type="InterPro" id="IPR002172">
    <property type="entry name" value="LDrepeatLR_classA_rpt"/>
</dbReference>
<gene>
    <name evidence="9" type="primary">LOC106820922</name>
</gene>
<dbReference type="CDD" id="cd00112">
    <property type="entry name" value="LDLa"/>
    <property type="match status" value="4"/>
</dbReference>
<dbReference type="GeneID" id="106820922"/>
<feature type="disulfide bond" evidence="3">
    <location>
        <begin position="405"/>
        <end position="420"/>
    </location>
</feature>
<dbReference type="PROSITE" id="PS00022">
    <property type="entry name" value="EGF_1"/>
    <property type="match status" value="1"/>
</dbReference>
<dbReference type="Gene3D" id="2.10.25.10">
    <property type="entry name" value="Laminin"/>
    <property type="match status" value="1"/>
</dbReference>
<feature type="transmembrane region" description="Helical" evidence="5">
    <location>
        <begin position="789"/>
        <end position="813"/>
    </location>
</feature>
<dbReference type="PRINTS" id="PR00261">
    <property type="entry name" value="LDLRECEPTOR"/>
</dbReference>
<dbReference type="SUPFAM" id="SSF57196">
    <property type="entry name" value="EGF/Laminin"/>
    <property type="match status" value="1"/>
</dbReference>
<dbReference type="InterPro" id="IPR000998">
    <property type="entry name" value="MAM_dom"/>
</dbReference>
<sequence length="902" mass="99638">MCSHFWHQEPNDYVDELDWVLTSGGTPSTGTGPSSDHTMRTNRGHFIYVESSTMHDAGDRAQISSSVIRGTSSRCMLRFWYHMYGATTGSIVVYRRTSYAPGGALVLLSIVGEQGDFWHRAELEASDPNSDADFEVVIEGAVGLSYHSDIALDDLSMTPECVVSDNPLPGGTTAASTTPGACGADKYTCNNTLCYSAAQRCNFVDDCGDNSDEEMCGTDCDFENSQCGWYNAADYEMRWLRKKGSTGSSSTGPSVDHTLGSADGYYVYIETSGAYVDGEKARLHSANYGGSSSACTIKFFYHMYGKTIRDLRVLIKTGGGLSYEKIWEESGNKTDKWHAGEATIGAQREFAIVFEAIRGESYTGDIALDDITFENCKLDDPGKECYPDQFPCEDGSQCIEDYEVCNEEINCSDQSDEKNCPWRQGNCDFDADHWEKECNYKNMDGANFKWEAETKSPLPDSGPARDHTRGGTGKFLYINSPKHWPGDIAQLLTPSFPQSTLECTLKFWYHMYGSDGLGTLNVYTEDKNGQRALMWKATGNQGNEWQYAHIVIGHNSDYFVVFEATRGDGDRTIIALDDIIFSEPCLEPGGVTEPPSPCKYDQFHCVVSGECIPYTWVCDGDLDCADGTDEVHCNHTAIPTGTAKTTPWVTDYPGEPLQQGDCEDNYLQCNDGTCIAYIYECDGNPDCKHSEDELQYCPYHTCDDGYYFCRDSINHCIPLDERCNNDTNCFTDTSDEMFCSECMADFCKNSGNCTVSGHGPICSCPPEVGGNRCQHAIHPTGAPTHHTNWLVGVIITGSLLALLLIIAAVYYFFRRKQRRTTAKTRAALGHVDLNPVYDGFGESQMCDFGNDDIVNIDTENLTTMKWSKAKLDLAKPDDTATPGALGIDNPLYEEDNSTSSKA</sequence>
<protein>
    <submittedName>
        <fullName evidence="9">MAM and LDL-receptor class A domain-containing protein 1-like isoform X1</fullName>
    </submittedName>
</protein>
<dbReference type="PROSITE" id="PS50060">
    <property type="entry name" value="MAM_2"/>
    <property type="match status" value="3"/>
</dbReference>
<evidence type="ECO:0000256" key="2">
    <source>
        <dbReference type="PROSITE-ProRule" id="PRU00076"/>
    </source>
</evidence>
<reference evidence="9" key="1">
    <citation type="submission" date="2025-08" db="UniProtKB">
        <authorList>
            <consortium name="RefSeq"/>
        </authorList>
    </citation>
    <scope>IDENTIFICATION</scope>
</reference>
<keyword evidence="5" id="KW-0812">Transmembrane</keyword>
<feature type="disulfide bond" evidence="3">
    <location>
        <begin position="618"/>
        <end position="633"/>
    </location>
</feature>
<feature type="disulfide bond" evidence="3">
    <location>
        <begin position="189"/>
        <end position="207"/>
    </location>
</feature>
<dbReference type="InterPro" id="IPR051560">
    <property type="entry name" value="MAM_domain-containing"/>
</dbReference>
<name>A0ABM1F988_PRICU</name>